<sequence>KRHAFFFNRSSRKTVFPIIVTPCAIITKPLQDHDKSSLSGVQKRLRSMLQEWRAEGRRWLCGRTIVIEVVNTSRTDESTCSSGISDRSSGQRSNRLVTRSTPRFSSP</sequence>
<dbReference type="EMBL" id="BGZK01003427">
    <property type="protein sequence ID" value="GBP01153.1"/>
    <property type="molecule type" value="Genomic_DNA"/>
</dbReference>
<proteinExistence type="predicted"/>
<feature type="region of interest" description="Disordered" evidence="1">
    <location>
        <begin position="74"/>
        <end position="107"/>
    </location>
</feature>
<comment type="caution">
    <text evidence="2">The sequence shown here is derived from an EMBL/GenBank/DDBJ whole genome shotgun (WGS) entry which is preliminary data.</text>
</comment>
<organism evidence="2 3">
    <name type="scientific">Eumeta variegata</name>
    <name type="common">Bagworm moth</name>
    <name type="synonym">Eumeta japonica</name>
    <dbReference type="NCBI Taxonomy" id="151549"/>
    <lineage>
        <taxon>Eukaryota</taxon>
        <taxon>Metazoa</taxon>
        <taxon>Ecdysozoa</taxon>
        <taxon>Arthropoda</taxon>
        <taxon>Hexapoda</taxon>
        <taxon>Insecta</taxon>
        <taxon>Pterygota</taxon>
        <taxon>Neoptera</taxon>
        <taxon>Endopterygota</taxon>
        <taxon>Lepidoptera</taxon>
        <taxon>Glossata</taxon>
        <taxon>Ditrysia</taxon>
        <taxon>Tineoidea</taxon>
        <taxon>Psychidae</taxon>
        <taxon>Oiketicinae</taxon>
        <taxon>Eumeta</taxon>
    </lineage>
</organism>
<dbReference type="AlphaFoldDB" id="A0A4C1SG62"/>
<dbReference type="Proteomes" id="UP000299102">
    <property type="component" value="Unassembled WGS sequence"/>
</dbReference>
<feature type="non-terminal residue" evidence="2">
    <location>
        <position position="1"/>
    </location>
</feature>
<keyword evidence="3" id="KW-1185">Reference proteome</keyword>
<accession>A0A4C1SG62</accession>
<reference evidence="2 3" key="1">
    <citation type="journal article" date="2019" name="Commun. Biol.">
        <title>The bagworm genome reveals a unique fibroin gene that provides high tensile strength.</title>
        <authorList>
            <person name="Kono N."/>
            <person name="Nakamura H."/>
            <person name="Ohtoshi R."/>
            <person name="Tomita M."/>
            <person name="Numata K."/>
            <person name="Arakawa K."/>
        </authorList>
    </citation>
    <scope>NUCLEOTIDE SEQUENCE [LARGE SCALE GENOMIC DNA]</scope>
</reference>
<name>A0A4C1SG62_EUMVA</name>
<protein>
    <submittedName>
        <fullName evidence="2">Uncharacterized protein</fullName>
    </submittedName>
</protein>
<gene>
    <name evidence="2" type="ORF">EVAR_99340_1</name>
</gene>
<evidence type="ECO:0000313" key="3">
    <source>
        <dbReference type="Proteomes" id="UP000299102"/>
    </source>
</evidence>
<evidence type="ECO:0000256" key="1">
    <source>
        <dbReference type="SAM" id="MobiDB-lite"/>
    </source>
</evidence>
<evidence type="ECO:0000313" key="2">
    <source>
        <dbReference type="EMBL" id="GBP01153.1"/>
    </source>
</evidence>